<evidence type="ECO:0000313" key="1">
    <source>
        <dbReference type="EMBL" id="QII12340.1"/>
    </source>
</evidence>
<accession>A0A6G7GRV6</accession>
<evidence type="ECO:0000313" key="2">
    <source>
        <dbReference type="Proteomes" id="UP000501926"/>
    </source>
</evidence>
<proteinExistence type="predicted"/>
<protein>
    <submittedName>
        <fullName evidence="1">Uncharacterized protein</fullName>
    </submittedName>
</protein>
<dbReference type="EMBL" id="CP049055">
    <property type="protein sequence ID" value="QII12340.1"/>
    <property type="molecule type" value="Genomic_DNA"/>
</dbReference>
<dbReference type="Proteomes" id="UP000501926">
    <property type="component" value="Chromosome"/>
</dbReference>
<gene>
    <name evidence="1" type="ORF">KsCSTR_29610</name>
</gene>
<name>A0A6G7GRV6_KUEST</name>
<organism evidence="1 2">
    <name type="scientific">Kuenenia stuttgartiensis</name>
    <dbReference type="NCBI Taxonomy" id="174633"/>
    <lineage>
        <taxon>Bacteria</taxon>
        <taxon>Pseudomonadati</taxon>
        <taxon>Planctomycetota</taxon>
        <taxon>Candidatus Brocadiia</taxon>
        <taxon>Candidatus Brocadiales</taxon>
        <taxon>Candidatus Brocadiaceae</taxon>
        <taxon>Candidatus Kuenenia</taxon>
    </lineage>
</organism>
<reference evidence="1 2" key="1">
    <citation type="submission" date="2020-02" db="EMBL/GenBank/DDBJ databases">
        <title>Newly sequenced genome of strain CSTR1 showed variability in Candidatus Kuenenia stuttgartiensis genomes.</title>
        <authorList>
            <person name="Ding C."/>
            <person name="Adrian L."/>
        </authorList>
    </citation>
    <scope>NUCLEOTIDE SEQUENCE [LARGE SCALE GENOMIC DNA]</scope>
    <source>
        <strain evidence="1 2">CSTR1</strain>
    </source>
</reference>
<sequence>MKNSNNNIVLPHGVGSEAFACLGMNAGIPVVANTLPLRSQKTEVLQKN</sequence>
<dbReference type="AlphaFoldDB" id="A0A6G7GRV6"/>